<evidence type="ECO:0000256" key="10">
    <source>
        <dbReference type="SAM" id="Phobius"/>
    </source>
</evidence>
<evidence type="ECO:0000256" key="3">
    <source>
        <dbReference type="ARBA" id="ARBA00022448"/>
    </source>
</evidence>
<keyword evidence="5" id="KW-0653">Protein transport</keyword>
<feature type="transmembrane region" description="Helical" evidence="10">
    <location>
        <begin position="42"/>
        <end position="63"/>
    </location>
</feature>
<reference evidence="11" key="4">
    <citation type="submission" date="2019-03" db="UniProtKB">
        <authorList>
            <consortium name="EnsemblPlants"/>
        </authorList>
    </citation>
    <scope>IDENTIFICATION</scope>
</reference>
<evidence type="ECO:0000313" key="11">
    <source>
        <dbReference type="EnsemblPlants" id="AET5Gv20404200.3"/>
    </source>
</evidence>
<proteinExistence type="inferred from homology"/>
<evidence type="ECO:0000256" key="9">
    <source>
        <dbReference type="RuleBase" id="RU004349"/>
    </source>
</evidence>
<evidence type="ECO:0000256" key="5">
    <source>
        <dbReference type="ARBA" id="ARBA00022927"/>
    </source>
</evidence>
<evidence type="ECO:0000256" key="8">
    <source>
        <dbReference type="ARBA" id="ARBA00023136"/>
    </source>
</evidence>
<accession>A0A453KG85</accession>
<dbReference type="GO" id="GO:0009535">
    <property type="term" value="C:chloroplast thylakoid membrane"/>
    <property type="evidence" value="ECO:0007669"/>
    <property type="project" value="UniProtKB-SubCell"/>
</dbReference>
<feature type="transmembrane region" description="Helical" evidence="10">
    <location>
        <begin position="105"/>
        <end position="125"/>
    </location>
</feature>
<evidence type="ECO:0000256" key="7">
    <source>
        <dbReference type="ARBA" id="ARBA00023010"/>
    </source>
</evidence>
<dbReference type="PROSITE" id="PS00756">
    <property type="entry name" value="SECY_2"/>
    <property type="match status" value="1"/>
</dbReference>
<protein>
    <recommendedName>
        <fullName evidence="13">Preprotein translocase subunit SecY</fullName>
    </recommendedName>
</protein>
<comment type="similarity">
    <text evidence="2 9">Belongs to the SecY/SEC61-alpha family.</text>
</comment>
<dbReference type="Pfam" id="PF00344">
    <property type="entry name" value="SecY"/>
    <property type="match status" value="1"/>
</dbReference>
<organism evidence="11 12">
    <name type="scientific">Aegilops tauschii subsp. strangulata</name>
    <name type="common">Goatgrass</name>
    <dbReference type="NCBI Taxonomy" id="200361"/>
    <lineage>
        <taxon>Eukaryota</taxon>
        <taxon>Viridiplantae</taxon>
        <taxon>Streptophyta</taxon>
        <taxon>Embryophyta</taxon>
        <taxon>Tracheophyta</taxon>
        <taxon>Spermatophyta</taxon>
        <taxon>Magnoliopsida</taxon>
        <taxon>Liliopsida</taxon>
        <taxon>Poales</taxon>
        <taxon>Poaceae</taxon>
        <taxon>BOP clade</taxon>
        <taxon>Pooideae</taxon>
        <taxon>Triticodae</taxon>
        <taxon>Triticeae</taxon>
        <taxon>Triticinae</taxon>
        <taxon>Aegilops</taxon>
    </lineage>
</organism>
<evidence type="ECO:0000256" key="1">
    <source>
        <dbReference type="ARBA" id="ARBA00004454"/>
    </source>
</evidence>
<dbReference type="GO" id="GO:0015031">
    <property type="term" value="P:protein transport"/>
    <property type="evidence" value="ECO:0007669"/>
    <property type="project" value="UniProtKB-KW"/>
</dbReference>
<keyword evidence="8 10" id="KW-0472">Membrane</keyword>
<dbReference type="AlphaFoldDB" id="A0A453KG85"/>
<keyword evidence="7" id="KW-0811">Translocation</keyword>
<dbReference type="EnsemblPlants" id="AET5Gv20404200.3">
    <property type="protein sequence ID" value="AET5Gv20404200.3"/>
    <property type="gene ID" value="AET5Gv20404200"/>
</dbReference>
<dbReference type="InterPro" id="IPR023201">
    <property type="entry name" value="SecY_dom_sf"/>
</dbReference>
<name>A0A453KG85_AEGTS</name>
<dbReference type="InterPro" id="IPR002208">
    <property type="entry name" value="SecY/SEC61-alpha"/>
</dbReference>
<dbReference type="SUPFAM" id="SSF103491">
    <property type="entry name" value="Preprotein translocase SecY subunit"/>
    <property type="match status" value="1"/>
</dbReference>
<evidence type="ECO:0000313" key="12">
    <source>
        <dbReference type="Proteomes" id="UP000015105"/>
    </source>
</evidence>
<keyword evidence="6 10" id="KW-1133">Transmembrane helix</keyword>
<evidence type="ECO:0000256" key="2">
    <source>
        <dbReference type="ARBA" id="ARBA00005751"/>
    </source>
</evidence>
<evidence type="ECO:0000256" key="4">
    <source>
        <dbReference type="ARBA" id="ARBA00022692"/>
    </source>
</evidence>
<evidence type="ECO:0000256" key="6">
    <source>
        <dbReference type="ARBA" id="ARBA00022989"/>
    </source>
</evidence>
<reference evidence="11" key="3">
    <citation type="journal article" date="2017" name="Nature">
        <title>Genome sequence of the progenitor of the wheat D genome Aegilops tauschii.</title>
        <authorList>
            <person name="Luo M.C."/>
            <person name="Gu Y.Q."/>
            <person name="Puiu D."/>
            <person name="Wang H."/>
            <person name="Twardziok S.O."/>
            <person name="Deal K.R."/>
            <person name="Huo N."/>
            <person name="Zhu T."/>
            <person name="Wang L."/>
            <person name="Wang Y."/>
            <person name="McGuire P.E."/>
            <person name="Liu S."/>
            <person name="Long H."/>
            <person name="Ramasamy R.K."/>
            <person name="Rodriguez J.C."/>
            <person name="Van S.L."/>
            <person name="Yuan L."/>
            <person name="Wang Z."/>
            <person name="Xia Z."/>
            <person name="Xiao L."/>
            <person name="Anderson O.D."/>
            <person name="Ouyang S."/>
            <person name="Liang Y."/>
            <person name="Zimin A.V."/>
            <person name="Pertea G."/>
            <person name="Qi P."/>
            <person name="Bennetzen J.L."/>
            <person name="Dai X."/>
            <person name="Dawson M.W."/>
            <person name="Muller H.G."/>
            <person name="Kugler K."/>
            <person name="Rivarola-Duarte L."/>
            <person name="Spannagl M."/>
            <person name="Mayer K.F.X."/>
            <person name="Lu F.H."/>
            <person name="Bevan M.W."/>
            <person name="Leroy P."/>
            <person name="Li P."/>
            <person name="You F.M."/>
            <person name="Sun Q."/>
            <person name="Liu Z."/>
            <person name="Lyons E."/>
            <person name="Wicker T."/>
            <person name="Salzberg S.L."/>
            <person name="Devos K.M."/>
            <person name="Dvorak J."/>
        </authorList>
    </citation>
    <scope>NUCLEOTIDE SEQUENCE [LARGE SCALE GENOMIC DNA]</scope>
    <source>
        <strain evidence="11">cv. AL8/78</strain>
    </source>
</reference>
<keyword evidence="4 10" id="KW-0812">Transmembrane</keyword>
<reference evidence="11" key="5">
    <citation type="journal article" date="2021" name="G3 (Bethesda)">
        <title>Aegilops tauschii genome assembly Aet v5.0 features greater sequence contiguity and improved annotation.</title>
        <authorList>
            <person name="Wang L."/>
            <person name="Zhu T."/>
            <person name="Rodriguez J.C."/>
            <person name="Deal K.R."/>
            <person name="Dubcovsky J."/>
            <person name="McGuire P.E."/>
            <person name="Lux T."/>
            <person name="Spannagl M."/>
            <person name="Mayer K.F.X."/>
            <person name="Baldrich P."/>
            <person name="Meyers B.C."/>
            <person name="Huo N."/>
            <person name="Gu Y.Q."/>
            <person name="Zhou H."/>
            <person name="Devos K.M."/>
            <person name="Bennetzen J.L."/>
            <person name="Unver T."/>
            <person name="Budak H."/>
            <person name="Gulick P.J."/>
            <person name="Galiba G."/>
            <person name="Kalapos B."/>
            <person name="Nelson D.R."/>
            <person name="Li P."/>
            <person name="You F.M."/>
            <person name="Luo M.C."/>
            <person name="Dvorak J."/>
        </authorList>
    </citation>
    <scope>NUCLEOTIDE SEQUENCE [LARGE SCALE GENOMIC DNA]</scope>
    <source>
        <strain evidence="11">cv. AL8/78</strain>
    </source>
</reference>
<dbReference type="Proteomes" id="UP000015105">
    <property type="component" value="Chromosome 5D"/>
</dbReference>
<evidence type="ECO:0008006" key="13">
    <source>
        <dbReference type="Google" id="ProtNLM"/>
    </source>
</evidence>
<dbReference type="Gramene" id="AET5Gv20404200.3">
    <property type="protein sequence ID" value="AET5Gv20404200.3"/>
    <property type="gene ID" value="AET5Gv20404200"/>
</dbReference>
<dbReference type="PRINTS" id="PR00303">
    <property type="entry name" value="SECYTRNLCASE"/>
</dbReference>
<dbReference type="PANTHER" id="PTHR10906">
    <property type="entry name" value="SECY/SEC61-ALPHA FAMILY MEMBER"/>
    <property type="match status" value="1"/>
</dbReference>
<feature type="transmembrane region" description="Helical" evidence="10">
    <location>
        <begin position="75"/>
        <end position="93"/>
    </location>
</feature>
<comment type="subcellular location">
    <subcellularLocation>
        <location evidence="1">Plastid</location>
        <location evidence="1">Chloroplast thylakoid membrane</location>
        <topology evidence="1">Multi-pass membrane protein</topology>
    </subcellularLocation>
</comment>
<reference evidence="12" key="2">
    <citation type="journal article" date="2017" name="Nat. Plants">
        <title>The Aegilops tauschii genome reveals multiple impacts of transposons.</title>
        <authorList>
            <person name="Zhao G."/>
            <person name="Zou C."/>
            <person name="Li K."/>
            <person name="Wang K."/>
            <person name="Li T."/>
            <person name="Gao L."/>
            <person name="Zhang X."/>
            <person name="Wang H."/>
            <person name="Yang Z."/>
            <person name="Liu X."/>
            <person name="Jiang W."/>
            <person name="Mao L."/>
            <person name="Kong X."/>
            <person name="Jiao Y."/>
            <person name="Jia J."/>
        </authorList>
    </citation>
    <scope>NUCLEOTIDE SEQUENCE [LARGE SCALE GENOMIC DNA]</scope>
    <source>
        <strain evidence="12">cv. AL8/78</strain>
    </source>
</reference>
<dbReference type="InterPro" id="IPR030659">
    <property type="entry name" value="SecY_CS"/>
</dbReference>
<keyword evidence="12" id="KW-1185">Reference proteome</keyword>
<sequence length="229" mass="25284">MHRLCFSSLLSFTQNCKSFRKKKGRQAIGQVLFLRPYVNDFSTEWVLTSVTLLTLGSVFTTFLGETISELKLGNGTSLLIFTSIISYLPASFGRTVAEGFQAGNYVGLLTIILSFFFLVLGIVYVQEAERKIPLNYASRYGSRTGGPQRSAYLPFKVNSSGVMPIIFSTSSLALPATLARFTGLDFLKKAAIALTPGGKLNISSLFNFFYSQENQDAIKHLLFTIISFC</sequence>
<keyword evidence="3" id="KW-0813">Transport</keyword>
<reference evidence="12" key="1">
    <citation type="journal article" date="2014" name="Science">
        <title>Ancient hybridizations among the ancestral genomes of bread wheat.</title>
        <authorList>
            <consortium name="International Wheat Genome Sequencing Consortium,"/>
            <person name="Marcussen T."/>
            <person name="Sandve S.R."/>
            <person name="Heier L."/>
            <person name="Spannagl M."/>
            <person name="Pfeifer M."/>
            <person name="Jakobsen K.S."/>
            <person name="Wulff B.B."/>
            <person name="Steuernagel B."/>
            <person name="Mayer K.F."/>
            <person name="Olsen O.A."/>
        </authorList>
    </citation>
    <scope>NUCLEOTIDE SEQUENCE [LARGE SCALE GENOMIC DNA]</scope>
    <source>
        <strain evidence="12">cv. AL8/78</strain>
    </source>
</reference>
<dbReference type="Gene3D" id="1.10.3370.10">
    <property type="entry name" value="SecY subunit domain"/>
    <property type="match status" value="1"/>
</dbReference>